<evidence type="ECO:0000313" key="1">
    <source>
        <dbReference type="EMBL" id="MEY8632620.1"/>
    </source>
</evidence>
<evidence type="ECO:0000313" key="2">
    <source>
        <dbReference type="Proteomes" id="UP001565219"/>
    </source>
</evidence>
<sequence length="89" mass="10074">MPIVLKAYQEISNKQAIANAISNAVSHLLSDPSGERLANDYVLTLTEGELLIEQIGYLKGSSDPEIKEMKRLKRSQIRRLELEEFSNKE</sequence>
<dbReference type="Proteomes" id="UP001565219">
    <property type="component" value="Unassembled WGS sequence"/>
</dbReference>
<keyword evidence="2" id="KW-1185">Reference proteome</keyword>
<proteinExistence type="predicted"/>
<protein>
    <submittedName>
        <fullName evidence="1">Uncharacterized protein</fullName>
    </submittedName>
</protein>
<accession>A0ABV4DEQ6</accession>
<gene>
    <name evidence="1" type="ORF">AALG99_03585</name>
</gene>
<reference evidence="1 2" key="1">
    <citation type="submission" date="2024-03" db="EMBL/GenBank/DDBJ databases">
        <title>Mouse gut bacterial collection (mGBC) of GemPharmatech.</title>
        <authorList>
            <person name="He Y."/>
            <person name="Dong L."/>
            <person name="Wu D."/>
            <person name="Gao X."/>
            <person name="Lin Z."/>
        </authorList>
    </citation>
    <scope>NUCLEOTIDE SEQUENCE [LARGE SCALE GENOMIC DNA]</scope>
    <source>
        <strain evidence="1 2">32-10</strain>
    </source>
</reference>
<comment type="caution">
    <text evidence="1">The sequence shown here is derived from an EMBL/GenBank/DDBJ whole genome shotgun (WGS) entry which is preliminary data.</text>
</comment>
<dbReference type="EMBL" id="JBCLTR010000003">
    <property type="protein sequence ID" value="MEY8632620.1"/>
    <property type="molecule type" value="Genomic_DNA"/>
</dbReference>
<name>A0ABV4DEQ6_9FIRM</name>
<organism evidence="1 2">
    <name type="scientific">Anaerostipes hominis</name>
    <name type="common">ex Lee et al. 2021</name>
    <dbReference type="NCBI Taxonomy" id="2025494"/>
    <lineage>
        <taxon>Bacteria</taxon>
        <taxon>Bacillati</taxon>
        <taxon>Bacillota</taxon>
        <taxon>Clostridia</taxon>
        <taxon>Lachnospirales</taxon>
        <taxon>Lachnospiraceae</taxon>
        <taxon>Anaerostipes</taxon>
    </lineage>
</organism>
<dbReference type="RefSeq" id="WP_235824533.1">
    <property type="nucleotide sequence ID" value="NZ_BAABXW010000001.1"/>
</dbReference>